<name>A0A679JJ75_VARPD</name>
<sequence length="112" mass="12234">MTISTNQLVEALVQMPQSELVEVIATALAQRTGEVARPEWQEARLCLAEAHRQHEGSNQPSDWDVLLFARAQNPEDHMDDGSLQEGGHCGHTLTGYAKQVICPICGKPASLT</sequence>
<organism evidence="1">
    <name type="scientific">Variovorax paradoxus</name>
    <dbReference type="NCBI Taxonomy" id="34073"/>
    <lineage>
        <taxon>Bacteria</taxon>
        <taxon>Pseudomonadati</taxon>
        <taxon>Pseudomonadota</taxon>
        <taxon>Betaproteobacteria</taxon>
        <taxon>Burkholderiales</taxon>
        <taxon>Comamonadaceae</taxon>
        <taxon>Variovorax</taxon>
    </lineage>
</organism>
<dbReference type="RefSeq" id="WP_339092989.1">
    <property type="nucleotide sequence ID" value="NZ_LR743508.1"/>
</dbReference>
<protein>
    <submittedName>
        <fullName evidence="1">Uncharacterized protein</fullName>
    </submittedName>
</protein>
<proteinExistence type="predicted"/>
<accession>A0A679JJ75</accession>
<dbReference type="EMBL" id="LR743508">
    <property type="protein sequence ID" value="CAA2109041.1"/>
    <property type="molecule type" value="Genomic_DNA"/>
</dbReference>
<reference evidence="1" key="1">
    <citation type="submission" date="2019-12" db="EMBL/GenBank/DDBJ databases">
        <authorList>
            <person name="Cremers G."/>
        </authorList>
    </citation>
    <scope>NUCLEOTIDE SEQUENCE</scope>
    <source>
        <strain evidence="1">Vvax</strain>
    </source>
</reference>
<dbReference type="AlphaFoldDB" id="A0A679JJ75"/>
<evidence type="ECO:0000313" key="1">
    <source>
        <dbReference type="EMBL" id="CAA2109041.1"/>
    </source>
</evidence>
<gene>
    <name evidence="1" type="ORF">VVAX_05311</name>
</gene>